<evidence type="ECO:0000313" key="1">
    <source>
        <dbReference type="EMBL" id="QZD95857.1"/>
    </source>
</evidence>
<sequence length="50" mass="5354">MNSMNARDASRPKLSLRFGAIHAQGGGRENANPGLMATADLRRIVATMID</sequence>
<organism evidence="1 2">
    <name type="scientific">Qipengyuania gelatinilytica</name>
    <dbReference type="NCBI Taxonomy" id="2867231"/>
    <lineage>
        <taxon>Bacteria</taxon>
        <taxon>Pseudomonadati</taxon>
        <taxon>Pseudomonadota</taxon>
        <taxon>Alphaproteobacteria</taxon>
        <taxon>Sphingomonadales</taxon>
        <taxon>Erythrobacteraceae</taxon>
        <taxon>Qipengyuania</taxon>
    </lineage>
</organism>
<name>A0ABX9A7U5_9SPHN</name>
<keyword evidence="2" id="KW-1185">Reference proteome</keyword>
<protein>
    <submittedName>
        <fullName evidence="1">Uncharacterized protein</fullName>
    </submittedName>
</protein>
<gene>
    <name evidence="1" type="ORF">K3136_03850</name>
</gene>
<accession>A0ABX9A7U5</accession>
<reference evidence="1 2" key="1">
    <citation type="submission" date="2021-08" db="EMBL/GenBank/DDBJ databases">
        <title>Comparative Genomics Analysis of the Genus Qipengyuania Reveals Extensive Genetic Diversity and Metabolic Versatility, Including the Description of Fifteen Novel Species.</title>
        <authorList>
            <person name="Liu Y."/>
        </authorList>
    </citation>
    <scope>NUCLEOTIDE SEQUENCE [LARGE SCALE GENOMIC DNA]</scope>
    <source>
        <strain evidence="1 2">1NDH1</strain>
    </source>
</reference>
<evidence type="ECO:0000313" key="2">
    <source>
        <dbReference type="Proteomes" id="UP000824321"/>
    </source>
</evidence>
<dbReference type="RefSeq" id="WP_221431584.1">
    <property type="nucleotide sequence ID" value="NZ_CP081294.1"/>
</dbReference>
<proteinExistence type="predicted"/>
<dbReference type="Proteomes" id="UP000824321">
    <property type="component" value="Chromosome"/>
</dbReference>
<dbReference type="EMBL" id="CP081294">
    <property type="protein sequence ID" value="QZD95857.1"/>
    <property type="molecule type" value="Genomic_DNA"/>
</dbReference>